<gene>
    <name evidence="1" type="ORF">SCALOS_LOCUS9019</name>
</gene>
<keyword evidence="2" id="KW-1185">Reference proteome</keyword>
<evidence type="ECO:0000313" key="2">
    <source>
        <dbReference type="Proteomes" id="UP000789860"/>
    </source>
</evidence>
<feature type="non-terminal residue" evidence="1">
    <location>
        <position position="50"/>
    </location>
</feature>
<feature type="non-terminal residue" evidence="1">
    <location>
        <position position="1"/>
    </location>
</feature>
<name>A0ACA9NKE8_9GLOM</name>
<evidence type="ECO:0000313" key="1">
    <source>
        <dbReference type="EMBL" id="CAG8660683.1"/>
    </source>
</evidence>
<organism evidence="1 2">
    <name type="scientific">Scutellospora calospora</name>
    <dbReference type="NCBI Taxonomy" id="85575"/>
    <lineage>
        <taxon>Eukaryota</taxon>
        <taxon>Fungi</taxon>
        <taxon>Fungi incertae sedis</taxon>
        <taxon>Mucoromycota</taxon>
        <taxon>Glomeromycotina</taxon>
        <taxon>Glomeromycetes</taxon>
        <taxon>Diversisporales</taxon>
        <taxon>Gigasporaceae</taxon>
        <taxon>Scutellospora</taxon>
    </lineage>
</organism>
<accession>A0ACA9NKE8</accession>
<dbReference type="Proteomes" id="UP000789860">
    <property type="component" value="Unassembled WGS sequence"/>
</dbReference>
<dbReference type="EMBL" id="CAJVPM010026098">
    <property type="protein sequence ID" value="CAG8660683.1"/>
    <property type="molecule type" value="Genomic_DNA"/>
</dbReference>
<sequence>PIQQIQGSANILCVHVPNIRRVLFCHSFQEPVGNMSTCNEKEMHSIAKLY</sequence>
<reference evidence="1" key="1">
    <citation type="submission" date="2021-06" db="EMBL/GenBank/DDBJ databases">
        <authorList>
            <person name="Kallberg Y."/>
            <person name="Tangrot J."/>
            <person name="Rosling A."/>
        </authorList>
    </citation>
    <scope>NUCLEOTIDE SEQUENCE</scope>
    <source>
        <strain evidence="1">AU212A</strain>
    </source>
</reference>
<proteinExistence type="predicted"/>
<protein>
    <submittedName>
        <fullName evidence="1">6755_t:CDS:1</fullName>
    </submittedName>
</protein>
<comment type="caution">
    <text evidence="1">The sequence shown here is derived from an EMBL/GenBank/DDBJ whole genome shotgun (WGS) entry which is preliminary data.</text>
</comment>